<evidence type="ECO:0000313" key="3">
    <source>
        <dbReference type="Proteomes" id="UP001292094"/>
    </source>
</evidence>
<dbReference type="EMBL" id="JAWZYT010001114">
    <property type="protein sequence ID" value="KAK4315490.1"/>
    <property type="molecule type" value="Genomic_DNA"/>
</dbReference>
<keyword evidence="3" id="KW-1185">Reference proteome</keyword>
<name>A0AAE1PXK2_9EUCA</name>
<reference evidence="2" key="1">
    <citation type="submission" date="2023-11" db="EMBL/GenBank/DDBJ databases">
        <title>Genome assemblies of two species of porcelain crab, Petrolisthes cinctipes and Petrolisthes manimaculis (Anomura: Porcellanidae).</title>
        <authorList>
            <person name="Angst P."/>
        </authorList>
    </citation>
    <scope>NUCLEOTIDE SEQUENCE</scope>
    <source>
        <strain evidence="2">PB745_02</strain>
        <tissue evidence="2">Gill</tissue>
    </source>
</reference>
<feature type="region of interest" description="Disordered" evidence="1">
    <location>
        <begin position="1"/>
        <end position="25"/>
    </location>
</feature>
<comment type="caution">
    <text evidence="2">The sequence shown here is derived from an EMBL/GenBank/DDBJ whole genome shotgun (WGS) entry which is preliminary data.</text>
</comment>
<organism evidence="2 3">
    <name type="scientific">Petrolisthes manimaculis</name>
    <dbReference type="NCBI Taxonomy" id="1843537"/>
    <lineage>
        <taxon>Eukaryota</taxon>
        <taxon>Metazoa</taxon>
        <taxon>Ecdysozoa</taxon>
        <taxon>Arthropoda</taxon>
        <taxon>Crustacea</taxon>
        <taxon>Multicrustacea</taxon>
        <taxon>Malacostraca</taxon>
        <taxon>Eumalacostraca</taxon>
        <taxon>Eucarida</taxon>
        <taxon>Decapoda</taxon>
        <taxon>Pleocyemata</taxon>
        <taxon>Anomura</taxon>
        <taxon>Galatheoidea</taxon>
        <taxon>Porcellanidae</taxon>
        <taxon>Petrolisthes</taxon>
    </lineage>
</organism>
<feature type="compositionally biased region" description="Polar residues" evidence="1">
    <location>
        <begin position="152"/>
        <end position="161"/>
    </location>
</feature>
<feature type="region of interest" description="Disordered" evidence="1">
    <location>
        <begin position="115"/>
        <end position="161"/>
    </location>
</feature>
<dbReference type="Proteomes" id="UP001292094">
    <property type="component" value="Unassembled WGS sequence"/>
</dbReference>
<proteinExistence type="predicted"/>
<evidence type="ECO:0000313" key="2">
    <source>
        <dbReference type="EMBL" id="KAK4315490.1"/>
    </source>
</evidence>
<feature type="compositionally biased region" description="Basic residues" evidence="1">
    <location>
        <begin position="47"/>
        <end position="56"/>
    </location>
</feature>
<gene>
    <name evidence="2" type="ORF">Pmani_013405</name>
</gene>
<sequence>MVGNCGTQANDRARSEETGGNGPGRMVVTSRVIALAWMEKALDEHRQRSKQLHSLHRREEKKTGGGAPPPDIPKDVEKVLSLILPEVNDLGCNYDDDALPALANSYRTYLQESITVDDPEPVNQSEGLATATPGPSKVPQEKDAGSRGLSMMTMTMQVKKA</sequence>
<accession>A0AAE1PXK2</accession>
<feature type="compositionally biased region" description="Polar residues" evidence="1">
    <location>
        <begin position="1"/>
        <end position="10"/>
    </location>
</feature>
<protein>
    <submittedName>
        <fullName evidence="2">Uncharacterized protein</fullName>
    </submittedName>
</protein>
<dbReference type="AlphaFoldDB" id="A0AAE1PXK2"/>
<evidence type="ECO:0000256" key="1">
    <source>
        <dbReference type="SAM" id="MobiDB-lite"/>
    </source>
</evidence>
<feature type="region of interest" description="Disordered" evidence="1">
    <location>
        <begin position="45"/>
        <end position="74"/>
    </location>
</feature>